<dbReference type="GO" id="GO:0004497">
    <property type="term" value="F:monooxygenase activity"/>
    <property type="evidence" value="ECO:0007669"/>
    <property type="project" value="UniProtKB-KW"/>
</dbReference>
<evidence type="ECO:0000256" key="16">
    <source>
        <dbReference type="SAM" id="SignalP"/>
    </source>
</evidence>
<dbReference type="Pfam" id="PF03443">
    <property type="entry name" value="AA9"/>
    <property type="match status" value="1"/>
</dbReference>
<evidence type="ECO:0000256" key="1">
    <source>
        <dbReference type="ARBA" id="ARBA00001973"/>
    </source>
</evidence>
<keyword evidence="7" id="KW-0560">Oxidoreductase</keyword>
<comment type="catalytic activity">
    <reaction evidence="14">
        <text>[(1-&gt;4)-beta-D-glucosyl]n+m + reduced acceptor + O2 = 4-dehydro-beta-D-glucosyl-[(1-&gt;4)-beta-D-glucosyl]n-1 + [(1-&gt;4)-beta-D-glucosyl]m + acceptor + H2O.</text>
        <dbReference type="EC" id="1.14.99.56"/>
    </reaction>
</comment>
<comment type="cofactor">
    <cofactor evidence="1">
        <name>Cu(2+)</name>
        <dbReference type="ChEBI" id="CHEBI:29036"/>
    </cofactor>
</comment>
<evidence type="ECO:0000256" key="9">
    <source>
        <dbReference type="ARBA" id="ARBA00023033"/>
    </source>
</evidence>
<evidence type="ECO:0000256" key="10">
    <source>
        <dbReference type="ARBA" id="ARBA00023157"/>
    </source>
</evidence>
<evidence type="ECO:0000256" key="11">
    <source>
        <dbReference type="ARBA" id="ARBA00023277"/>
    </source>
</evidence>
<evidence type="ECO:0000256" key="8">
    <source>
        <dbReference type="ARBA" id="ARBA00023008"/>
    </source>
</evidence>
<evidence type="ECO:0000256" key="12">
    <source>
        <dbReference type="ARBA" id="ARBA00023326"/>
    </source>
</evidence>
<keyword evidence="3" id="KW-0964">Secreted</keyword>
<comment type="similarity">
    <text evidence="13">Belongs to the polysaccharide monooxygenase AA9 family.</text>
</comment>
<evidence type="ECO:0000259" key="17">
    <source>
        <dbReference type="Pfam" id="PF03443"/>
    </source>
</evidence>
<name>A0AAN9UYM5_9PEZI</name>
<evidence type="ECO:0000256" key="14">
    <source>
        <dbReference type="ARBA" id="ARBA00045077"/>
    </source>
</evidence>
<dbReference type="GO" id="GO:0005576">
    <property type="term" value="C:extracellular region"/>
    <property type="evidence" value="ECO:0007669"/>
    <property type="project" value="UniProtKB-SubCell"/>
</dbReference>
<dbReference type="PANTHER" id="PTHR33353:SF10">
    <property type="entry name" value="ENDO-BETA-1,4-GLUCANASE D"/>
    <property type="match status" value="1"/>
</dbReference>
<feature type="signal peptide" evidence="16">
    <location>
        <begin position="1"/>
        <end position="17"/>
    </location>
</feature>
<keyword evidence="6" id="KW-0136">Cellulose degradation</keyword>
<dbReference type="EC" id="1.14.99.56" evidence="15"/>
<dbReference type="Gene3D" id="2.70.50.70">
    <property type="match status" value="1"/>
</dbReference>
<gene>
    <name evidence="18" type="ORF">SLS62_001537</name>
</gene>
<keyword evidence="9" id="KW-0503">Monooxygenase</keyword>
<evidence type="ECO:0000256" key="7">
    <source>
        <dbReference type="ARBA" id="ARBA00023002"/>
    </source>
</evidence>
<proteinExistence type="inferred from homology"/>
<evidence type="ECO:0000313" key="19">
    <source>
        <dbReference type="Proteomes" id="UP001320420"/>
    </source>
</evidence>
<evidence type="ECO:0000256" key="2">
    <source>
        <dbReference type="ARBA" id="ARBA00004613"/>
    </source>
</evidence>
<evidence type="ECO:0000256" key="6">
    <source>
        <dbReference type="ARBA" id="ARBA00023001"/>
    </source>
</evidence>
<sequence length="240" mass="25654">MQFVAALLFAAASAVQAHYRFNNQPLPDTFPRLVVNGQAEAADWSATRMTKNAQSKSGVLSATSPDIRCYQSQNAAEVAEVPAGAVVHYVSTQQVNHPGPTQYYLAKVPEGQSAATWDGAGSVWFKIHATTPTVDANKQMTWPGQNEYQLTNATIPASTPDGEYLLRVDQIALHMASQPNGAQFYLACSQIRITGGGSGTPGPLVAFPGAYKTDDPGILVDLYRLQDGVYVPPGPEVWSG</sequence>
<dbReference type="InterPro" id="IPR005103">
    <property type="entry name" value="AA9_LPMO"/>
</dbReference>
<keyword evidence="10" id="KW-1015">Disulfide bond</keyword>
<evidence type="ECO:0000256" key="5">
    <source>
        <dbReference type="ARBA" id="ARBA00022729"/>
    </source>
</evidence>
<dbReference type="CDD" id="cd21175">
    <property type="entry name" value="LPMO_AA9"/>
    <property type="match status" value="1"/>
</dbReference>
<feature type="domain" description="Auxiliary Activity family 9 catalytic" evidence="17">
    <location>
        <begin position="29"/>
        <end position="224"/>
    </location>
</feature>
<keyword evidence="4" id="KW-0479">Metal-binding</keyword>
<evidence type="ECO:0000256" key="3">
    <source>
        <dbReference type="ARBA" id="ARBA00022525"/>
    </source>
</evidence>
<dbReference type="PANTHER" id="PTHR33353">
    <property type="entry name" value="PUTATIVE (AFU_ORTHOLOGUE AFUA_1G12560)-RELATED"/>
    <property type="match status" value="1"/>
</dbReference>
<organism evidence="18 19">
    <name type="scientific">Diatrype stigma</name>
    <dbReference type="NCBI Taxonomy" id="117547"/>
    <lineage>
        <taxon>Eukaryota</taxon>
        <taxon>Fungi</taxon>
        <taxon>Dikarya</taxon>
        <taxon>Ascomycota</taxon>
        <taxon>Pezizomycotina</taxon>
        <taxon>Sordariomycetes</taxon>
        <taxon>Xylariomycetidae</taxon>
        <taxon>Xylariales</taxon>
        <taxon>Diatrypaceae</taxon>
        <taxon>Diatrype</taxon>
    </lineage>
</organism>
<accession>A0AAN9UYM5</accession>
<keyword evidence="5 16" id="KW-0732">Signal</keyword>
<keyword evidence="8" id="KW-0186">Copper</keyword>
<dbReference type="GO" id="GO:0046872">
    <property type="term" value="F:metal ion binding"/>
    <property type="evidence" value="ECO:0007669"/>
    <property type="project" value="UniProtKB-KW"/>
</dbReference>
<reference evidence="18 19" key="1">
    <citation type="submission" date="2024-02" db="EMBL/GenBank/DDBJ databases">
        <title>De novo assembly and annotation of 12 fungi associated with fruit tree decline syndrome in Ontario, Canada.</title>
        <authorList>
            <person name="Sulman M."/>
            <person name="Ellouze W."/>
            <person name="Ilyukhin E."/>
        </authorList>
    </citation>
    <scope>NUCLEOTIDE SEQUENCE [LARGE SCALE GENOMIC DNA]</scope>
    <source>
        <strain evidence="18 19">M11/M66-122</strain>
    </source>
</reference>
<feature type="chain" id="PRO_5043014985" description="lytic cellulose monooxygenase (C4-dehydrogenating)" evidence="16">
    <location>
        <begin position="18"/>
        <end position="240"/>
    </location>
</feature>
<evidence type="ECO:0000313" key="18">
    <source>
        <dbReference type="EMBL" id="KAK7756311.1"/>
    </source>
</evidence>
<dbReference type="GO" id="GO:0030245">
    <property type="term" value="P:cellulose catabolic process"/>
    <property type="evidence" value="ECO:0007669"/>
    <property type="project" value="UniProtKB-KW"/>
</dbReference>
<evidence type="ECO:0000256" key="13">
    <source>
        <dbReference type="ARBA" id="ARBA00044502"/>
    </source>
</evidence>
<dbReference type="AlphaFoldDB" id="A0AAN9UYM5"/>
<comment type="caution">
    <text evidence="18">The sequence shown here is derived from an EMBL/GenBank/DDBJ whole genome shotgun (WGS) entry which is preliminary data.</text>
</comment>
<keyword evidence="11" id="KW-0119">Carbohydrate metabolism</keyword>
<protein>
    <recommendedName>
        <fullName evidence="15">lytic cellulose monooxygenase (C4-dehydrogenating)</fullName>
        <ecNumber evidence="15">1.14.99.56</ecNumber>
    </recommendedName>
</protein>
<evidence type="ECO:0000256" key="15">
    <source>
        <dbReference type="ARBA" id="ARBA00047174"/>
    </source>
</evidence>
<keyword evidence="19" id="KW-1185">Reference proteome</keyword>
<dbReference type="InterPro" id="IPR049892">
    <property type="entry name" value="AA9"/>
</dbReference>
<dbReference type="Proteomes" id="UP001320420">
    <property type="component" value="Unassembled WGS sequence"/>
</dbReference>
<keyword evidence="12" id="KW-0624">Polysaccharide degradation</keyword>
<evidence type="ECO:0000256" key="4">
    <source>
        <dbReference type="ARBA" id="ARBA00022723"/>
    </source>
</evidence>
<dbReference type="EMBL" id="JAKJXP020000007">
    <property type="protein sequence ID" value="KAK7756311.1"/>
    <property type="molecule type" value="Genomic_DNA"/>
</dbReference>
<comment type="subcellular location">
    <subcellularLocation>
        <location evidence="2">Secreted</location>
    </subcellularLocation>
</comment>